<proteinExistence type="predicted"/>
<accession>A0A6C0HFQ6</accession>
<feature type="transmembrane region" description="Helical" evidence="1">
    <location>
        <begin position="161"/>
        <end position="185"/>
    </location>
</feature>
<reference evidence="2" key="1">
    <citation type="journal article" date="2020" name="Nature">
        <title>Giant virus diversity and host interactions through global metagenomics.</title>
        <authorList>
            <person name="Schulz F."/>
            <person name="Roux S."/>
            <person name="Paez-Espino D."/>
            <person name="Jungbluth S."/>
            <person name="Walsh D.A."/>
            <person name="Denef V.J."/>
            <person name="McMahon K.D."/>
            <person name="Konstantinidis K.T."/>
            <person name="Eloe-Fadrosh E.A."/>
            <person name="Kyrpides N.C."/>
            <person name="Woyke T."/>
        </authorList>
    </citation>
    <scope>NUCLEOTIDE SEQUENCE</scope>
    <source>
        <strain evidence="2">GVMAG-M-3300023184-101</strain>
    </source>
</reference>
<sequence>MSDSNTQYDINNMIGFTTVGILIKLFFGSPTEDGSSGPASSSIWGYGVVALAILSLLVITFGLASSITAIENYNVFGFLKTLVKNSLPSLLTLIVLLWLITLNVIYFKRINQGKVANEYYNYSNITTLIVIGQIMILFKYLKDKFAAVSGNVSTAGADKMAYVTYFLTFLNFVFIGIMTIVLEFFSTDG</sequence>
<feature type="transmembrane region" description="Helical" evidence="1">
    <location>
        <begin position="119"/>
        <end position="141"/>
    </location>
</feature>
<feature type="transmembrane region" description="Helical" evidence="1">
    <location>
        <begin position="43"/>
        <end position="67"/>
    </location>
</feature>
<organism evidence="2">
    <name type="scientific">viral metagenome</name>
    <dbReference type="NCBI Taxonomy" id="1070528"/>
    <lineage>
        <taxon>unclassified sequences</taxon>
        <taxon>metagenomes</taxon>
        <taxon>organismal metagenomes</taxon>
    </lineage>
</organism>
<feature type="transmembrane region" description="Helical" evidence="1">
    <location>
        <begin position="12"/>
        <end position="31"/>
    </location>
</feature>
<evidence type="ECO:0000256" key="1">
    <source>
        <dbReference type="SAM" id="Phobius"/>
    </source>
</evidence>
<feature type="transmembrane region" description="Helical" evidence="1">
    <location>
        <begin position="87"/>
        <end position="107"/>
    </location>
</feature>
<evidence type="ECO:0000313" key="2">
    <source>
        <dbReference type="EMBL" id="QHT79432.1"/>
    </source>
</evidence>
<dbReference type="EMBL" id="MN739949">
    <property type="protein sequence ID" value="QHT79432.1"/>
    <property type="molecule type" value="Genomic_DNA"/>
</dbReference>
<keyword evidence="1" id="KW-0472">Membrane</keyword>
<protein>
    <submittedName>
        <fullName evidence="2">Uncharacterized protein</fullName>
    </submittedName>
</protein>
<keyword evidence="1" id="KW-1133">Transmembrane helix</keyword>
<dbReference type="AlphaFoldDB" id="A0A6C0HFQ6"/>
<name>A0A6C0HFQ6_9ZZZZ</name>
<keyword evidence="1" id="KW-0812">Transmembrane</keyword>